<evidence type="ECO:0000259" key="1">
    <source>
        <dbReference type="Pfam" id="PF09651"/>
    </source>
</evidence>
<dbReference type="Pfam" id="PF09651">
    <property type="entry name" value="Cas_APE2256"/>
    <property type="match status" value="1"/>
</dbReference>
<protein>
    <recommendedName>
        <fullName evidence="1">CRISPR system ring nuclease SSO1393-like domain-containing protein</fullName>
    </recommendedName>
</protein>
<proteinExistence type="predicted"/>
<feature type="domain" description="CRISPR system ring nuclease SSO1393-like" evidence="1">
    <location>
        <begin position="62"/>
        <end position="199"/>
    </location>
</feature>
<sequence>MKKVITPVGTSIFKNYEEESNKLKITLQVLKGEKAENWDKLLGTRITPVQNELISWAEDNKDASAEIKSLWKIYEQVNEDLEVYLICTETILSRLAADIITQYFNNRPGSPITVHFDYEREDRIKGLQVEDRKRFEQEGIVNLVKRFSEITGGYTENVIMNVTGGYKGVIPYLSILSQINNVPIYYIFEDTEELIRIPQAPINLDKGLFEKYHLRFQELYDGIIESWEDYRRKNNIGDDFKNCITEDIIDGENIIYLNGIGTMLWVEYNSKYDIVYFPYKGKYSKEEQTKKKHLEEAIIELLRRLREINDFSGIKNNGDLNHLNDKEPYVYKHTNPQQIRIQYWYDIKSNKLVIYNYYFITDDTIDKNYPRKLKEEYENLKDRELISVAISR</sequence>
<dbReference type="InterPro" id="IPR013442">
    <property type="entry name" value="SSO1393-like"/>
</dbReference>
<name>A0ABT1Y479_9FIRM</name>
<keyword evidence="3" id="KW-1185">Reference proteome</keyword>
<reference evidence="2 3" key="1">
    <citation type="submission" date="2022-08" db="EMBL/GenBank/DDBJ databases">
        <title>Proteogenomics of the novel Dehalobacterium formicoaceticum strain EZ94 highlights a key role of methyltransferases during anaerobic dichloromethane degradation.</title>
        <authorList>
            <person name="Wasmund K."/>
        </authorList>
    </citation>
    <scope>NUCLEOTIDE SEQUENCE [LARGE SCALE GENOMIC DNA]</scope>
    <source>
        <strain evidence="2 3">EZ94</strain>
    </source>
</reference>
<dbReference type="RefSeq" id="WP_089612286.1">
    <property type="nucleotide sequence ID" value="NZ_CP022121.1"/>
</dbReference>
<accession>A0ABT1Y479</accession>
<dbReference type="Gene3D" id="3.40.50.10770">
    <property type="entry name" value="Hypothetical protein VC1899 like domain (Restriction endonuclease-like)"/>
    <property type="match status" value="1"/>
</dbReference>
<evidence type="ECO:0000313" key="3">
    <source>
        <dbReference type="Proteomes" id="UP001524944"/>
    </source>
</evidence>
<evidence type="ECO:0000313" key="2">
    <source>
        <dbReference type="EMBL" id="MCR6544719.1"/>
    </source>
</evidence>
<dbReference type="EMBL" id="JANPWE010000002">
    <property type="protein sequence ID" value="MCR6544719.1"/>
    <property type="molecule type" value="Genomic_DNA"/>
</dbReference>
<gene>
    <name evidence="2" type="ORF">NVS47_04175</name>
</gene>
<organism evidence="2 3">
    <name type="scientific">Dehalobacterium formicoaceticum</name>
    <dbReference type="NCBI Taxonomy" id="51515"/>
    <lineage>
        <taxon>Bacteria</taxon>
        <taxon>Bacillati</taxon>
        <taxon>Bacillota</taxon>
        <taxon>Clostridia</taxon>
        <taxon>Eubacteriales</taxon>
        <taxon>Peptococcaceae</taxon>
        <taxon>Dehalobacterium</taxon>
    </lineage>
</organism>
<comment type="caution">
    <text evidence="2">The sequence shown here is derived from an EMBL/GenBank/DDBJ whole genome shotgun (WGS) entry which is preliminary data.</text>
</comment>
<dbReference type="Proteomes" id="UP001524944">
    <property type="component" value="Unassembled WGS sequence"/>
</dbReference>